<keyword evidence="3" id="KW-1185">Reference proteome</keyword>
<name>A0A1B4V038_9GAMM</name>
<dbReference type="InterPro" id="IPR015947">
    <property type="entry name" value="PUA-like_sf"/>
</dbReference>
<feature type="domain" description="Lon N-terminal" evidence="1">
    <location>
        <begin position="5"/>
        <end position="191"/>
    </location>
</feature>
<dbReference type="EMBL" id="AP014936">
    <property type="protein sequence ID" value="BAU46613.1"/>
    <property type="molecule type" value="Genomic_DNA"/>
</dbReference>
<dbReference type="PANTHER" id="PTHR46732">
    <property type="entry name" value="ATP-DEPENDENT PROTEASE LA (LON) DOMAIN PROTEIN"/>
    <property type="match status" value="1"/>
</dbReference>
<dbReference type="Gene3D" id="1.10.4060.10">
    <property type="entry name" value="BPP1347 like domain"/>
    <property type="match status" value="1"/>
</dbReference>
<protein>
    <submittedName>
        <fullName evidence="2">Peptidase S16</fullName>
    </submittedName>
</protein>
<reference evidence="2 3" key="1">
    <citation type="submission" date="2015-08" db="EMBL/GenBank/DDBJ databases">
        <title>Complete genome sequence of Sulfurifustis variabilis.</title>
        <authorList>
            <person name="Miura A."/>
            <person name="Kojima H."/>
            <person name="Fukui M."/>
        </authorList>
    </citation>
    <scope>NUCLEOTIDE SEQUENCE [LARGE SCALE GENOMIC DNA]</scope>
    <source>
        <strain evidence="3">skN76</strain>
    </source>
</reference>
<dbReference type="OrthoDB" id="8558970at2"/>
<dbReference type="Proteomes" id="UP000218899">
    <property type="component" value="Chromosome"/>
</dbReference>
<dbReference type="Gene3D" id="2.30.130.40">
    <property type="entry name" value="LON domain-like"/>
    <property type="match status" value="1"/>
</dbReference>
<dbReference type="SMART" id="SM00464">
    <property type="entry name" value="LON"/>
    <property type="match status" value="1"/>
</dbReference>
<proteinExistence type="predicted"/>
<dbReference type="PROSITE" id="PS51787">
    <property type="entry name" value="LON_N"/>
    <property type="match status" value="1"/>
</dbReference>
<dbReference type="InterPro" id="IPR003111">
    <property type="entry name" value="Lon_prtase_N"/>
</dbReference>
<dbReference type="PANTHER" id="PTHR46732:SF8">
    <property type="entry name" value="ATP-DEPENDENT PROTEASE LA (LON) DOMAIN PROTEIN"/>
    <property type="match status" value="1"/>
</dbReference>
<dbReference type="Pfam" id="PF02190">
    <property type="entry name" value="LON_substr_bdg"/>
    <property type="match status" value="1"/>
</dbReference>
<dbReference type="KEGG" id="sva:SVA_0030"/>
<evidence type="ECO:0000259" key="1">
    <source>
        <dbReference type="PROSITE" id="PS51787"/>
    </source>
</evidence>
<dbReference type="InterPro" id="IPR046336">
    <property type="entry name" value="Lon_prtase_N_sf"/>
</dbReference>
<dbReference type="SUPFAM" id="SSF88697">
    <property type="entry name" value="PUA domain-like"/>
    <property type="match status" value="1"/>
</dbReference>
<evidence type="ECO:0000313" key="2">
    <source>
        <dbReference type="EMBL" id="BAU46613.1"/>
    </source>
</evidence>
<dbReference type="AlphaFoldDB" id="A0A1B4V038"/>
<sequence length="195" mass="21262">MTSELPIFPLNAVLFPGGRLAVRVFEKRYVDMVTRCMKSDRPFGVCLIKKGEEVGAAAEPHPIGTLVQVAHCDMDQPGILEVVARGTGRIRLNGTHTQPDQLVLAEVETLPEGEVPVPERHGRLVEVLKQVLKQVGDEAWFPPARFDDAGWLAGRLTELLPLPLGLKQALLELDDPVARLDVLAELFPTPPGGNA</sequence>
<evidence type="ECO:0000313" key="3">
    <source>
        <dbReference type="Proteomes" id="UP000218899"/>
    </source>
</evidence>
<dbReference type="RefSeq" id="WP_096457059.1">
    <property type="nucleotide sequence ID" value="NZ_AP014936.1"/>
</dbReference>
<accession>A0A1B4V038</accession>
<gene>
    <name evidence="2" type="ORF">SVA_0030</name>
</gene>
<organism evidence="2 3">
    <name type="scientific">Sulfurifustis variabilis</name>
    <dbReference type="NCBI Taxonomy" id="1675686"/>
    <lineage>
        <taxon>Bacteria</taxon>
        <taxon>Pseudomonadati</taxon>
        <taxon>Pseudomonadota</taxon>
        <taxon>Gammaproteobacteria</taxon>
        <taxon>Acidiferrobacterales</taxon>
        <taxon>Acidiferrobacteraceae</taxon>
        <taxon>Sulfurifustis</taxon>
    </lineage>
</organism>